<sequence>MARSQFVQRGNVGIPEKGPSRTKENQVPHAAGEEVTSVRLVRRNQSQREHRKARLLEARHNRSSIG</sequence>
<keyword evidence="3" id="KW-1185">Reference proteome</keyword>
<gene>
    <name evidence="2" type="ORF">CMUS01_00325</name>
</gene>
<proteinExistence type="predicted"/>
<dbReference type="Proteomes" id="UP000639643">
    <property type="component" value="Unassembled WGS sequence"/>
</dbReference>
<evidence type="ECO:0000313" key="3">
    <source>
        <dbReference type="Proteomes" id="UP000639643"/>
    </source>
</evidence>
<dbReference type="AlphaFoldDB" id="A0A8H6NZF4"/>
<organism evidence="2 3">
    <name type="scientific">Colletotrichum musicola</name>
    <dbReference type="NCBI Taxonomy" id="2175873"/>
    <lineage>
        <taxon>Eukaryota</taxon>
        <taxon>Fungi</taxon>
        <taxon>Dikarya</taxon>
        <taxon>Ascomycota</taxon>
        <taxon>Pezizomycotina</taxon>
        <taxon>Sordariomycetes</taxon>
        <taxon>Hypocreomycetidae</taxon>
        <taxon>Glomerellales</taxon>
        <taxon>Glomerellaceae</taxon>
        <taxon>Colletotrichum</taxon>
        <taxon>Colletotrichum orchidearum species complex</taxon>
    </lineage>
</organism>
<evidence type="ECO:0000256" key="1">
    <source>
        <dbReference type="SAM" id="MobiDB-lite"/>
    </source>
</evidence>
<name>A0A8H6NZF4_9PEZI</name>
<comment type="caution">
    <text evidence="2">The sequence shown here is derived from an EMBL/GenBank/DDBJ whole genome shotgun (WGS) entry which is preliminary data.</text>
</comment>
<dbReference type="EMBL" id="WIGM01000004">
    <property type="protein sequence ID" value="KAF6845225.1"/>
    <property type="molecule type" value="Genomic_DNA"/>
</dbReference>
<protein>
    <submittedName>
        <fullName evidence="2">Uncharacterized protein</fullName>
    </submittedName>
</protein>
<evidence type="ECO:0000313" key="2">
    <source>
        <dbReference type="EMBL" id="KAF6845225.1"/>
    </source>
</evidence>
<feature type="region of interest" description="Disordered" evidence="1">
    <location>
        <begin position="1"/>
        <end position="66"/>
    </location>
</feature>
<accession>A0A8H6NZF4</accession>
<reference evidence="2" key="1">
    <citation type="journal article" date="2020" name="Phytopathology">
        <title>Genome Sequence Resources of Colletotrichum truncatum, C. plurivorum, C. musicola, and C. sojae: Four Species Pathogenic to Soybean (Glycine max).</title>
        <authorList>
            <person name="Rogerio F."/>
            <person name="Boufleur T.R."/>
            <person name="Ciampi-Guillardi M."/>
            <person name="Sukno S.A."/>
            <person name="Thon M.R."/>
            <person name="Massola Junior N.S."/>
            <person name="Baroncelli R."/>
        </authorList>
    </citation>
    <scope>NUCLEOTIDE SEQUENCE</scope>
    <source>
        <strain evidence="2">LFN0074</strain>
    </source>
</reference>